<name>A0A841KLH9_9FIRM</name>
<sequence length="194" mass="21998">MNGYEKRTKAKKESIINAARELFTERGITDVGISEIAAKAGVSQVSIYNYFGDKNSLAKEVLISYLDQSIQEYEEILKGDIPFSEKLKIIMDKKHDAVIEVSRSNFSKYAWEDKTLQQVYKEAATIKATSIYTKFIELGKKEGAIDESIPNDAILSFLFSSVSIMQQSDYLKTSLEYKMGILRLFLYGLLGKEE</sequence>
<dbReference type="PRINTS" id="PR00455">
    <property type="entry name" value="HTHTETR"/>
</dbReference>
<dbReference type="PANTHER" id="PTHR43479:SF21">
    <property type="entry name" value="TRANSCRIPTIONAL REGULATOR, TETR FAMILY"/>
    <property type="match status" value="1"/>
</dbReference>
<accession>A0A841KLH9</accession>
<dbReference type="InterPro" id="IPR050624">
    <property type="entry name" value="HTH-type_Tx_Regulator"/>
</dbReference>
<dbReference type="GO" id="GO:0003677">
    <property type="term" value="F:DNA binding"/>
    <property type="evidence" value="ECO:0007669"/>
    <property type="project" value="UniProtKB-UniRule"/>
</dbReference>
<keyword evidence="1 2" id="KW-0238">DNA-binding</keyword>
<comment type="caution">
    <text evidence="4">The sequence shown here is derived from an EMBL/GenBank/DDBJ whole genome shotgun (WGS) entry which is preliminary data.</text>
</comment>
<evidence type="ECO:0000256" key="1">
    <source>
        <dbReference type="ARBA" id="ARBA00023125"/>
    </source>
</evidence>
<dbReference type="InterPro" id="IPR009057">
    <property type="entry name" value="Homeodomain-like_sf"/>
</dbReference>
<feature type="domain" description="HTH tetR-type" evidence="3">
    <location>
        <begin position="9"/>
        <end position="69"/>
    </location>
</feature>
<dbReference type="SUPFAM" id="SSF46689">
    <property type="entry name" value="Homeodomain-like"/>
    <property type="match status" value="1"/>
</dbReference>
<evidence type="ECO:0000313" key="4">
    <source>
        <dbReference type="EMBL" id="MBB6214246.1"/>
    </source>
</evidence>
<evidence type="ECO:0000259" key="3">
    <source>
        <dbReference type="PROSITE" id="PS50977"/>
    </source>
</evidence>
<reference evidence="4 5" key="1">
    <citation type="submission" date="2020-08" db="EMBL/GenBank/DDBJ databases">
        <title>Genomic Encyclopedia of Type Strains, Phase IV (KMG-IV): sequencing the most valuable type-strain genomes for metagenomic binning, comparative biology and taxonomic classification.</title>
        <authorList>
            <person name="Goeker M."/>
        </authorList>
    </citation>
    <scope>NUCLEOTIDE SEQUENCE [LARGE SCALE GENOMIC DNA]</scope>
    <source>
        <strain evidence="4 5">DSM 103526</strain>
    </source>
</reference>
<evidence type="ECO:0000313" key="5">
    <source>
        <dbReference type="Proteomes" id="UP000579281"/>
    </source>
</evidence>
<keyword evidence="5" id="KW-1185">Reference proteome</keyword>
<dbReference type="InterPro" id="IPR001647">
    <property type="entry name" value="HTH_TetR"/>
</dbReference>
<evidence type="ECO:0000256" key="2">
    <source>
        <dbReference type="PROSITE-ProRule" id="PRU00335"/>
    </source>
</evidence>
<dbReference type="Proteomes" id="UP000579281">
    <property type="component" value="Unassembled WGS sequence"/>
</dbReference>
<feature type="DNA-binding region" description="H-T-H motif" evidence="2">
    <location>
        <begin position="32"/>
        <end position="51"/>
    </location>
</feature>
<dbReference type="EMBL" id="JACHEN010000001">
    <property type="protein sequence ID" value="MBB6214246.1"/>
    <property type="molecule type" value="Genomic_DNA"/>
</dbReference>
<gene>
    <name evidence="4" type="ORF">HNQ80_000315</name>
</gene>
<dbReference type="PANTHER" id="PTHR43479">
    <property type="entry name" value="ACREF/ENVCD OPERON REPRESSOR-RELATED"/>
    <property type="match status" value="1"/>
</dbReference>
<dbReference type="PROSITE" id="PS50977">
    <property type="entry name" value="HTH_TETR_2"/>
    <property type="match status" value="1"/>
</dbReference>
<protein>
    <submittedName>
        <fullName evidence="4">AcrR family transcriptional regulator</fullName>
    </submittedName>
</protein>
<proteinExistence type="predicted"/>
<organism evidence="4 5">
    <name type="scientific">Anaerosolibacter carboniphilus</name>
    <dbReference type="NCBI Taxonomy" id="1417629"/>
    <lineage>
        <taxon>Bacteria</taxon>
        <taxon>Bacillati</taxon>
        <taxon>Bacillota</taxon>
        <taxon>Clostridia</taxon>
        <taxon>Peptostreptococcales</taxon>
        <taxon>Thermotaleaceae</taxon>
        <taxon>Anaerosolibacter</taxon>
    </lineage>
</organism>
<dbReference type="Pfam" id="PF00440">
    <property type="entry name" value="TetR_N"/>
    <property type="match status" value="1"/>
</dbReference>
<dbReference type="Gene3D" id="1.10.357.10">
    <property type="entry name" value="Tetracycline Repressor, domain 2"/>
    <property type="match status" value="1"/>
</dbReference>
<dbReference type="AlphaFoldDB" id="A0A841KLH9"/>